<proteinExistence type="predicted"/>
<dbReference type="PANTHER" id="PTHR30572:SF4">
    <property type="entry name" value="ABC TRANSPORTER PERMEASE YTRF"/>
    <property type="match status" value="1"/>
</dbReference>
<name>A0A9D2BQ48_9BACT</name>
<reference evidence="3" key="1">
    <citation type="journal article" date="2021" name="PeerJ">
        <title>Extensive microbial diversity within the chicken gut microbiome revealed by metagenomics and culture.</title>
        <authorList>
            <person name="Gilroy R."/>
            <person name="Ravi A."/>
            <person name="Getino M."/>
            <person name="Pursley I."/>
            <person name="Horton D.L."/>
            <person name="Alikhan N.F."/>
            <person name="Baker D."/>
            <person name="Gharbi K."/>
            <person name="Hall N."/>
            <person name="Watson M."/>
            <person name="Adriaenssens E.M."/>
            <person name="Foster-Nyarko E."/>
            <person name="Jarju S."/>
            <person name="Secka A."/>
            <person name="Antonio M."/>
            <person name="Oren A."/>
            <person name="Chaudhuri R.R."/>
            <person name="La Ragione R."/>
            <person name="Hildebrand F."/>
            <person name="Pallen M.J."/>
        </authorList>
    </citation>
    <scope>NUCLEOTIDE SEQUENCE</scope>
    <source>
        <strain evidence="3">ChiHecec2B26-12326</strain>
    </source>
</reference>
<feature type="transmembrane region" description="Helical" evidence="1">
    <location>
        <begin position="341"/>
        <end position="365"/>
    </location>
</feature>
<evidence type="ECO:0000256" key="1">
    <source>
        <dbReference type="SAM" id="Phobius"/>
    </source>
</evidence>
<keyword evidence="1" id="KW-1133">Transmembrane helix</keyword>
<gene>
    <name evidence="3" type="ORF">H9848_03980</name>
</gene>
<dbReference type="PANTHER" id="PTHR30572">
    <property type="entry name" value="MEMBRANE COMPONENT OF TRANSPORTER-RELATED"/>
    <property type="match status" value="1"/>
</dbReference>
<feature type="transmembrane region" description="Helical" evidence="1">
    <location>
        <begin position="299"/>
        <end position="320"/>
    </location>
</feature>
<evidence type="ECO:0000313" key="4">
    <source>
        <dbReference type="Proteomes" id="UP000823847"/>
    </source>
</evidence>
<dbReference type="Pfam" id="PF12704">
    <property type="entry name" value="MacB_PCD"/>
    <property type="match status" value="1"/>
</dbReference>
<organism evidence="3 4">
    <name type="scientific">Candidatus Parabacteroides intestinigallinarum</name>
    <dbReference type="NCBI Taxonomy" id="2838722"/>
    <lineage>
        <taxon>Bacteria</taxon>
        <taxon>Pseudomonadati</taxon>
        <taxon>Bacteroidota</taxon>
        <taxon>Bacteroidia</taxon>
        <taxon>Bacteroidales</taxon>
        <taxon>Tannerellaceae</taxon>
        <taxon>Parabacteroides</taxon>
    </lineage>
</organism>
<dbReference type="GO" id="GO:0022857">
    <property type="term" value="F:transmembrane transporter activity"/>
    <property type="evidence" value="ECO:0007669"/>
    <property type="project" value="TreeGrafter"/>
</dbReference>
<dbReference type="GO" id="GO:0005886">
    <property type="term" value="C:plasma membrane"/>
    <property type="evidence" value="ECO:0007669"/>
    <property type="project" value="TreeGrafter"/>
</dbReference>
<sequence>MLTHILKMIWTQRRSNGWIFGELLVVACVLWFLVDKMWVDTRCYNAPLGYDIADTWRLRLANLSPVAPGYVPDSLYESDDARDLLTLVSRLRQAPEVEAASLSYYSMPYSYGDSWRSIYPLGVDSAKYVGQSYHSLAASPAYFDVFRMTDRAGRPVSESLGKTRDEMVITREAEDYFFDGKDAVGRQISLQEDLAEPRTIAAVLPTFRSNDFDRPENCSFIIMTEDDGLNEWTANNGVANIELCVRMRQPLTDDEMYAFLERMADRLVANNLFVQGATRIADQRDIQLSSQRNANAQKLATMAFLLVNVFFGIVGTFWLRTERRRGEIGLRVALGSTRRGVGGYLYAEGLTLLALTLPALLLFIANMAALDRLDTYRESLGIVRLLATIGVTYLLMAAMIGLGVCFSARKAVRMAPAEALRYE</sequence>
<dbReference type="Proteomes" id="UP000823847">
    <property type="component" value="Unassembled WGS sequence"/>
</dbReference>
<dbReference type="AlphaFoldDB" id="A0A9D2BQ48"/>
<evidence type="ECO:0000313" key="3">
    <source>
        <dbReference type="EMBL" id="HIX85751.1"/>
    </source>
</evidence>
<feature type="transmembrane region" description="Helical" evidence="1">
    <location>
        <begin position="385"/>
        <end position="406"/>
    </location>
</feature>
<keyword evidence="1" id="KW-0472">Membrane</keyword>
<reference evidence="3" key="2">
    <citation type="submission" date="2021-04" db="EMBL/GenBank/DDBJ databases">
        <authorList>
            <person name="Gilroy R."/>
        </authorList>
    </citation>
    <scope>NUCLEOTIDE SEQUENCE</scope>
    <source>
        <strain evidence="3">ChiHecec2B26-12326</strain>
    </source>
</reference>
<dbReference type="EMBL" id="DXEN01000024">
    <property type="protein sequence ID" value="HIX85751.1"/>
    <property type="molecule type" value="Genomic_DNA"/>
</dbReference>
<dbReference type="InterPro" id="IPR025857">
    <property type="entry name" value="MacB_PCD"/>
</dbReference>
<dbReference type="InterPro" id="IPR050250">
    <property type="entry name" value="Macrolide_Exporter_MacB"/>
</dbReference>
<protein>
    <submittedName>
        <fullName evidence="3">Multidrug ABC transporter substrate-binding protein</fullName>
    </submittedName>
</protein>
<evidence type="ECO:0000259" key="2">
    <source>
        <dbReference type="Pfam" id="PF12704"/>
    </source>
</evidence>
<accession>A0A9D2BQ48</accession>
<keyword evidence="1" id="KW-0812">Transmembrane</keyword>
<feature type="domain" description="MacB-like periplasmic core" evidence="2">
    <location>
        <begin position="79"/>
        <end position="213"/>
    </location>
</feature>
<feature type="transmembrane region" description="Helical" evidence="1">
    <location>
        <begin position="16"/>
        <end position="34"/>
    </location>
</feature>
<comment type="caution">
    <text evidence="3">The sequence shown here is derived from an EMBL/GenBank/DDBJ whole genome shotgun (WGS) entry which is preliminary data.</text>
</comment>